<sequence length="296" mass="33692">MSGLPSPPLTPRRVPSSQVPTLNSITDDGATVCEYIIDIQKHLRTLEQSNEVALLVEPDLGPAWDNMERQVETIASWHANIAHPLTRHLAESHVEMKALLERLDDHTQMLEQKLLDNERNEVAQGDDNLDAVQPSVAIHDLISDWNTFSHLLRITRKGFHRSLTQHTCPWAVDTTKKLLCKARQINEATNRLTRATLRFNWEPIQLGFRTDAERVCISSQGLQAKAESIVANVNHLVNQTLPRNLSWIKMASDTATRECFAIEEQEHSISKDAIRASRALLLTLLTEWEVRRRLFL</sequence>
<comment type="caution">
    <text evidence="2">The sequence shown here is derived from an EMBL/GenBank/DDBJ whole genome shotgun (WGS) entry which is preliminary data.</text>
</comment>
<name>A0A0N8H5C5_9HYPO</name>
<dbReference type="EMBL" id="LKCW01000232">
    <property type="protein sequence ID" value="KPM35788.1"/>
    <property type="molecule type" value="Genomic_DNA"/>
</dbReference>
<evidence type="ECO:0000313" key="2">
    <source>
        <dbReference type="EMBL" id="KPM35788.1"/>
    </source>
</evidence>
<feature type="region of interest" description="Disordered" evidence="1">
    <location>
        <begin position="1"/>
        <end position="22"/>
    </location>
</feature>
<protein>
    <submittedName>
        <fullName evidence="2">Uncharacterized protein</fullName>
    </submittedName>
</protein>
<dbReference type="Proteomes" id="UP000050424">
    <property type="component" value="Unassembled WGS sequence"/>
</dbReference>
<organism evidence="2 3">
    <name type="scientific">Neonectria ditissima</name>
    <dbReference type="NCBI Taxonomy" id="78410"/>
    <lineage>
        <taxon>Eukaryota</taxon>
        <taxon>Fungi</taxon>
        <taxon>Dikarya</taxon>
        <taxon>Ascomycota</taxon>
        <taxon>Pezizomycotina</taxon>
        <taxon>Sordariomycetes</taxon>
        <taxon>Hypocreomycetidae</taxon>
        <taxon>Hypocreales</taxon>
        <taxon>Nectriaceae</taxon>
        <taxon>Neonectria</taxon>
    </lineage>
</organism>
<evidence type="ECO:0000256" key="1">
    <source>
        <dbReference type="SAM" id="MobiDB-lite"/>
    </source>
</evidence>
<evidence type="ECO:0000313" key="3">
    <source>
        <dbReference type="Proteomes" id="UP000050424"/>
    </source>
</evidence>
<keyword evidence="3" id="KW-1185">Reference proteome</keyword>
<proteinExistence type="predicted"/>
<feature type="compositionally biased region" description="Pro residues" evidence="1">
    <location>
        <begin position="1"/>
        <end position="10"/>
    </location>
</feature>
<accession>A0A0N8H5C5</accession>
<gene>
    <name evidence="2" type="ORF">AK830_g10764</name>
</gene>
<reference evidence="2 3" key="1">
    <citation type="submission" date="2015-09" db="EMBL/GenBank/DDBJ databases">
        <title>Draft genome of a European isolate of the apple canker pathogen Neonectria ditissima.</title>
        <authorList>
            <person name="Gomez-Cortecero A."/>
            <person name="Harrison R.J."/>
            <person name="Armitage A.D."/>
        </authorList>
    </citation>
    <scope>NUCLEOTIDE SEQUENCE [LARGE SCALE GENOMIC DNA]</scope>
    <source>
        <strain evidence="2 3">R09/05</strain>
    </source>
</reference>
<dbReference type="AlphaFoldDB" id="A0A0N8H5C5"/>